<gene>
    <name evidence="9" type="ORF">SAMN05421548_111129</name>
</gene>
<evidence type="ECO:0000256" key="6">
    <source>
        <dbReference type="SAM" id="MobiDB-lite"/>
    </source>
</evidence>
<feature type="region of interest" description="Disordered" evidence="6">
    <location>
        <begin position="564"/>
        <end position="594"/>
    </location>
</feature>
<evidence type="ECO:0000256" key="1">
    <source>
        <dbReference type="ARBA" id="ARBA00001974"/>
    </source>
</evidence>
<dbReference type="PRINTS" id="PR01001">
    <property type="entry name" value="FADG3PDH"/>
</dbReference>
<dbReference type="PANTHER" id="PTHR11985">
    <property type="entry name" value="GLYCEROL-3-PHOSPHATE DEHYDROGENASE"/>
    <property type="match status" value="1"/>
</dbReference>
<keyword evidence="3" id="KW-0285">Flavoprotein</keyword>
<feature type="compositionally biased region" description="Basic and acidic residues" evidence="6">
    <location>
        <begin position="584"/>
        <end position="594"/>
    </location>
</feature>
<proteinExistence type="inferred from homology"/>
<dbReference type="Gene3D" id="3.50.50.60">
    <property type="entry name" value="FAD/NAD(P)-binding domain"/>
    <property type="match status" value="1"/>
</dbReference>
<name>A0A1G6Q8F9_9BURK</name>
<keyword evidence="5" id="KW-0560">Oxidoreductase</keyword>
<evidence type="ECO:0000256" key="5">
    <source>
        <dbReference type="ARBA" id="ARBA00023002"/>
    </source>
</evidence>
<dbReference type="InterPro" id="IPR000447">
    <property type="entry name" value="G3P_DH_FAD-dep"/>
</dbReference>
<dbReference type="STRING" id="416944.SAMN05421548_111129"/>
<keyword evidence="10" id="KW-1185">Reference proteome</keyword>
<keyword evidence="4" id="KW-0274">FAD</keyword>
<evidence type="ECO:0000256" key="4">
    <source>
        <dbReference type="ARBA" id="ARBA00022827"/>
    </source>
</evidence>
<dbReference type="Pfam" id="PF16901">
    <property type="entry name" value="DAO_C"/>
    <property type="match status" value="1"/>
</dbReference>
<feature type="domain" description="Alpha-glycerophosphate oxidase C-terminal" evidence="8">
    <location>
        <begin position="420"/>
        <end position="547"/>
    </location>
</feature>
<dbReference type="Gene3D" id="3.30.9.10">
    <property type="entry name" value="D-Amino Acid Oxidase, subunit A, domain 2"/>
    <property type="match status" value="1"/>
</dbReference>
<evidence type="ECO:0000313" key="10">
    <source>
        <dbReference type="Proteomes" id="UP000198908"/>
    </source>
</evidence>
<feature type="domain" description="FAD dependent oxidoreductase" evidence="7">
    <location>
        <begin position="21"/>
        <end position="363"/>
    </location>
</feature>
<dbReference type="GO" id="GO:0004368">
    <property type="term" value="F:glycerol-3-phosphate dehydrogenase (quinone) activity"/>
    <property type="evidence" value="ECO:0007669"/>
    <property type="project" value="InterPro"/>
</dbReference>
<dbReference type="GO" id="GO:0046168">
    <property type="term" value="P:glycerol-3-phosphate catabolic process"/>
    <property type="evidence" value="ECO:0007669"/>
    <property type="project" value="TreeGrafter"/>
</dbReference>
<reference evidence="10" key="1">
    <citation type="submission" date="2016-09" db="EMBL/GenBank/DDBJ databases">
        <authorList>
            <person name="Varghese N."/>
            <person name="Submissions S."/>
        </authorList>
    </citation>
    <scope>NUCLEOTIDE SEQUENCE [LARGE SCALE GENOMIC DNA]</scope>
    <source>
        <strain evidence="10">TNe-862</strain>
    </source>
</reference>
<dbReference type="InterPro" id="IPR036188">
    <property type="entry name" value="FAD/NAD-bd_sf"/>
</dbReference>
<comment type="cofactor">
    <cofactor evidence="1">
        <name>FAD</name>
        <dbReference type="ChEBI" id="CHEBI:57692"/>
    </cofactor>
</comment>
<dbReference type="RefSeq" id="WP_091997514.1">
    <property type="nucleotide sequence ID" value="NZ_FMYQ01000011.1"/>
</dbReference>
<dbReference type="OrthoDB" id="9766796at2"/>
<sequence length="594" mass="66062">MTVRNRKFFLDRVKQHPKVSVLIVGGGINGAGLFRDLCLQGVDCLLIDKEDFASGASSAPSRLIHGGVKYLETGEFRLVAESTLERNLLLKNAPHYVLPLETVLPIHSYFGGMIASARRFFGMKARLTDRGAVISKIGLAMYDFLGRHDRTMPRHHFALRRQSLRSLPLLDPAIKATATYYDARVTQAERLNFELVADGLAACERAAAANYVCVERAENDVVWLRDLVTQERVATKPDIVVNAGGAWIDRVNGALGIERRYIGATKGSHLIVDHPELHAQLRGRMVYYGSKDGRISLVYPFMDKLLIGSTDIRIHDPDGVRCEDDEVAYMLGVLREIFPRVDIEESDITFRYSGVRPLPWSDAANPGDVSRDHVMHVDHLPGTQIPVLSLVGGKWTTFRGFAQSVADDALRRLGRPRRISTRHEPIGGGRDYPRDATERNAWIAAIARRNAIPAARVETLFVRYGTAAAAVAAFCAHARDGSADRSLTSEPGYTVREIQYLCEHDMVTHLADLLFRRTTIAISGHLTRALLLEVSALAAQVLGWNAVRARQEIEATRETAYERHGIGARRQSASPCPKPAFDGEGLRERHDRQR</sequence>
<dbReference type="Proteomes" id="UP000198908">
    <property type="component" value="Unassembled WGS sequence"/>
</dbReference>
<dbReference type="Gene3D" id="1.10.8.870">
    <property type="entry name" value="Alpha-glycerophosphate oxidase, cap domain"/>
    <property type="match status" value="1"/>
</dbReference>
<evidence type="ECO:0000256" key="2">
    <source>
        <dbReference type="ARBA" id="ARBA00007330"/>
    </source>
</evidence>
<comment type="similarity">
    <text evidence="2">Belongs to the FAD-dependent glycerol-3-phosphate dehydrogenase family.</text>
</comment>
<organism evidence="9 10">
    <name type="scientific">Paraburkholderia lycopersici</name>
    <dbReference type="NCBI Taxonomy" id="416944"/>
    <lineage>
        <taxon>Bacteria</taxon>
        <taxon>Pseudomonadati</taxon>
        <taxon>Pseudomonadota</taxon>
        <taxon>Betaproteobacteria</taxon>
        <taxon>Burkholderiales</taxon>
        <taxon>Burkholderiaceae</taxon>
        <taxon>Paraburkholderia</taxon>
    </lineage>
</organism>
<dbReference type="SUPFAM" id="SSF51905">
    <property type="entry name" value="FAD/NAD(P)-binding domain"/>
    <property type="match status" value="1"/>
</dbReference>
<protein>
    <submittedName>
        <fullName evidence="9">Glycerol-3-phosphate dehydrogenase</fullName>
    </submittedName>
</protein>
<dbReference type="PANTHER" id="PTHR11985:SF15">
    <property type="entry name" value="GLYCEROL-3-PHOSPHATE DEHYDROGENASE, MITOCHONDRIAL"/>
    <property type="match status" value="1"/>
</dbReference>
<dbReference type="InterPro" id="IPR031656">
    <property type="entry name" value="DAO_C"/>
</dbReference>
<evidence type="ECO:0000313" key="9">
    <source>
        <dbReference type="EMBL" id="SDC88770.1"/>
    </source>
</evidence>
<dbReference type="EMBL" id="FMYQ01000011">
    <property type="protein sequence ID" value="SDC88770.1"/>
    <property type="molecule type" value="Genomic_DNA"/>
</dbReference>
<accession>A0A1G6Q8F9</accession>
<evidence type="ECO:0000256" key="3">
    <source>
        <dbReference type="ARBA" id="ARBA00022630"/>
    </source>
</evidence>
<dbReference type="InterPro" id="IPR038299">
    <property type="entry name" value="DAO_C_sf"/>
</dbReference>
<dbReference type="AlphaFoldDB" id="A0A1G6Q8F9"/>
<dbReference type="Pfam" id="PF01266">
    <property type="entry name" value="DAO"/>
    <property type="match status" value="1"/>
</dbReference>
<dbReference type="InterPro" id="IPR006076">
    <property type="entry name" value="FAD-dep_OxRdtase"/>
</dbReference>
<evidence type="ECO:0000259" key="8">
    <source>
        <dbReference type="Pfam" id="PF16901"/>
    </source>
</evidence>
<evidence type="ECO:0000259" key="7">
    <source>
        <dbReference type="Pfam" id="PF01266"/>
    </source>
</evidence>
<dbReference type="SUPFAM" id="SSF54373">
    <property type="entry name" value="FAD-linked reductases, C-terminal domain"/>
    <property type="match status" value="1"/>
</dbReference>